<evidence type="ECO:0000256" key="1">
    <source>
        <dbReference type="SAM" id="SignalP"/>
    </source>
</evidence>
<feature type="chain" id="PRO_5039241676" evidence="1">
    <location>
        <begin position="23"/>
        <end position="1451"/>
    </location>
</feature>
<protein>
    <submittedName>
        <fullName evidence="3">CotH kinase family protein</fullName>
    </submittedName>
</protein>
<keyword evidence="3" id="KW-0808">Transferase</keyword>
<dbReference type="KEGG" id="dpf:ON006_10735"/>
<evidence type="ECO:0000259" key="2">
    <source>
        <dbReference type="PROSITE" id="PS51175"/>
    </source>
</evidence>
<keyword evidence="3" id="KW-0418">Kinase</keyword>
<evidence type="ECO:0000313" key="3">
    <source>
        <dbReference type="EMBL" id="WAC14410.1"/>
    </source>
</evidence>
<dbReference type="Proteomes" id="UP001164653">
    <property type="component" value="Chromosome"/>
</dbReference>
<feature type="domain" description="CBM6" evidence="2">
    <location>
        <begin position="908"/>
        <end position="1029"/>
    </location>
</feature>
<feature type="domain" description="CBM6" evidence="2">
    <location>
        <begin position="1227"/>
        <end position="1348"/>
    </location>
</feature>
<dbReference type="InterPro" id="IPR014867">
    <property type="entry name" value="Spore_coat_CotH_CotH2/3/7"/>
</dbReference>
<sequence length="1451" mass="155832">MKNFTSCLAILAFVLSSYCVQAQIPIDNYRFYIDEPRKLIVCDQLPTPAQITVFPIQIKFDAQTFTFANGINTLSVGVKYTITNSGKSYSLYFTELPVINLQIPDPTQINQVDEIPGAISLSDGKGTPYNSNMAIRIRGNSSAFFPKKSYRVQLKDAAGKNKDESLLGLRSDKRWLFLALWNEEIRANNMISHNLWIDMHKVYYAASEPKAISSIRMKYVEVFMNKSYLGVYGFAEDMDRKQLQLKKEDGGVTHGELYKADDWSLSSSFAGIGVAKADPGSADWQHWELEYPDYSDWQNHYNFLKAVIESSDNDFKNNIGNLMKIDNLIDYFIFTNLLLVEDNMEKNYFLAKYDQGQPYFFVPWDLDGTWSYFPDGSRSNRVEGERTNGLYKRLFMLNPDDFKNKLATRWFALRQNLLTENNLKGRFSTSYNTLNSNLVYERESLVAQDQYGGANRSGGLNYIHSFISQRLTWLDTYFCPMVTGGNCTNTPVECDFDVTAAPSTATPACSAAISLTANCTGANCSGVSYQWTGNGINLAGISVNTNASGTNGAFNYTVTASKNGCTNKTATASITVANCQPPTGEPFSLCLEAENSNGNGPITSDPNASGGKTRGDQNNYNHYVEYAVNGVKATGVHQVKFRYYANGNALASVSVNGNTVIPSVQFPATFSWNIVWREETFNVTLNQGNNTLRIQGLPGYALRQDKICVTGSGSQNPDPDPVTCNFAIAPTANLQSYTPQQAMTFNANCTGADCGSVAYTWTGNGANATGSSPNVNAPSAPGDYTYTLTASKAGCPDKTANLTVHVGSVPVECDFNVTAAPSTATPACSAAISLTANCTGANCSGVSYQWTGNGINLAGISVNTNAPGTNGAFNYTVTASKNGCTNKTATASITVANCQPPTGEPFSLCLEAENSNGNGPITGDPNASGGKTRGDQNNYNHYVEYAVNGVKATGVHQVKFRYYANGNALASVSVNGNTVIPSVQFPATFSWNIVWREETFNVTLNQGNNTLRIQGLPGYALRQDKICVTGSGSQNPDPDPVTCNFAIAPTANLQSYTPQQAMTFNANCTGADCGSVAYAWTGNGANATGSSPNVNAPSAPGDYTYTLTASKAGCPDKTANLTVHVGSVPVECDFNVTAAPSTATPACSAAISLTASCTGANCSGVSYQWTGNGINLAGISVNTNAPGTNGAFNYTVTASKNGCTNKTATASITVANCQPPTGEPFSLCLEAETSNGNGPVTDDPNASGGFTRGDKNNYNHYVEYAVNGVKAAGTYQLKLRYYASGNALVSFSVNGSVVLPSVQLPSTYSWNIVWREEIINIALVEGNNNVRIQGLAGPSCRQDKICVTGGGANTRMGAPEAKTQTTGFEDALTVYPNPSTSHFEAKFNLKAGSEGIITVTDMQGKRWYNSQVKGKGNHQEQIRLNNAPAGIYILQIKKGNETETKKLLLTQ</sequence>
<gene>
    <name evidence="3" type="ORF">ON006_10735</name>
</gene>
<organism evidence="3 4">
    <name type="scientific">Dyadobacter pollutisoli</name>
    <dbReference type="NCBI Taxonomy" id="2910158"/>
    <lineage>
        <taxon>Bacteria</taxon>
        <taxon>Pseudomonadati</taxon>
        <taxon>Bacteroidota</taxon>
        <taxon>Cytophagia</taxon>
        <taxon>Cytophagales</taxon>
        <taxon>Spirosomataceae</taxon>
        <taxon>Dyadobacter</taxon>
    </lineage>
</organism>
<dbReference type="InterPro" id="IPR026444">
    <property type="entry name" value="Secre_tail"/>
</dbReference>
<dbReference type="InterPro" id="IPR005084">
    <property type="entry name" value="CBM6"/>
</dbReference>
<dbReference type="Pfam" id="PF18962">
    <property type="entry name" value="Por_Secre_tail"/>
    <property type="match status" value="1"/>
</dbReference>
<dbReference type="GO" id="GO:0016301">
    <property type="term" value="F:kinase activity"/>
    <property type="evidence" value="ECO:0007669"/>
    <property type="project" value="UniProtKB-KW"/>
</dbReference>
<feature type="domain" description="CBM6" evidence="2">
    <location>
        <begin position="589"/>
        <end position="710"/>
    </location>
</feature>
<reference evidence="3" key="1">
    <citation type="submission" date="2022-11" db="EMBL/GenBank/DDBJ databases">
        <title>Dyadobacter pollutisoli sp. nov., isolated from plastic dumped soil.</title>
        <authorList>
            <person name="Kim J.M."/>
            <person name="Kim K.R."/>
            <person name="Lee J.K."/>
            <person name="Hao L."/>
            <person name="Jeon C.O."/>
        </authorList>
    </citation>
    <scope>NUCLEOTIDE SEQUENCE</scope>
    <source>
        <strain evidence="3">U1</strain>
    </source>
</reference>
<dbReference type="PANTHER" id="PTHR40050">
    <property type="entry name" value="INNER SPORE COAT PROTEIN H"/>
    <property type="match status" value="1"/>
</dbReference>
<dbReference type="Gene3D" id="2.60.40.10">
    <property type="entry name" value="Immunoglobulins"/>
    <property type="match status" value="2"/>
</dbReference>
<name>A0A9E8NCY8_9BACT</name>
<evidence type="ECO:0000313" key="4">
    <source>
        <dbReference type="Proteomes" id="UP001164653"/>
    </source>
</evidence>
<dbReference type="EMBL" id="CP112998">
    <property type="protein sequence ID" value="WAC14410.1"/>
    <property type="molecule type" value="Genomic_DNA"/>
</dbReference>
<dbReference type="Gene3D" id="2.60.120.260">
    <property type="entry name" value="Galactose-binding domain-like"/>
    <property type="match status" value="3"/>
</dbReference>
<dbReference type="Pfam" id="PF08757">
    <property type="entry name" value="CotH"/>
    <property type="match status" value="1"/>
</dbReference>
<dbReference type="GO" id="GO:0030246">
    <property type="term" value="F:carbohydrate binding"/>
    <property type="evidence" value="ECO:0007669"/>
    <property type="project" value="InterPro"/>
</dbReference>
<dbReference type="PANTHER" id="PTHR40050:SF1">
    <property type="entry name" value="INNER SPORE COAT PROTEIN H"/>
    <property type="match status" value="1"/>
</dbReference>
<dbReference type="InterPro" id="IPR013783">
    <property type="entry name" value="Ig-like_fold"/>
</dbReference>
<dbReference type="SUPFAM" id="SSF49785">
    <property type="entry name" value="Galactose-binding domain-like"/>
    <property type="match status" value="3"/>
</dbReference>
<proteinExistence type="predicted"/>
<accession>A0A9E8NCY8</accession>
<keyword evidence="1" id="KW-0732">Signal</keyword>
<feature type="signal peptide" evidence="1">
    <location>
        <begin position="1"/>
        <end position="22"/>
    </location>
</feature>
<dbReference type="RefSeq" id="WP_244819777.1">
    <property type="nucleotide sequence ID" value="NZ_CP112998.1"/>
</dbReference>
<dbReference type="InterPro" id="IPR008979">
    <property type="entry name" value="Galactose-bd-like_sf"/>
</dbReference>
<dbReference type="NCBIfam" id="TIGR04183">
    <property type="entry name" value="Por_Secre_tail"/>
    <property type="match status" value="1"/>
</dbReference>
<dbReference type="PROSITE" id="PS51175">
    <property type="entry name" value="CBM6"/>
    <property type="match status" value="3"/>
</dbReference>
<keyword evidence="4" id="KW-1185">Reference proteome</keyword>